<feature type="active site" description="Proton acceptor" evidence="7">
    <location>
        <position position="435"/>
    </location>
</feature>
<dbReference type="OrthoDB" id="7130006at2759"/>
<name>A0A034W787_BACDO</name>
<gene>
    <name evidence="9" type="primary">HYEP1</name>
</gene>
<dbReference type="RefSeq" id="XP_011209657.2">
    <property type="nucleotide sequence ID" value="XM_011211355.3"/>
</dbReference>
<comment type="function">
    <text evidence="6">Catalyzes juvenile hormone hydrolysis.</text>
</comment>
<keyword evidence="5 6" id="KW-0378">Hydrolase</keyword>
<dbReference type="EMBL" id="GAKP01007511">
    <property type="protein sequence ID" value="JAC51441.1"/>
    <property type="molecule type" value="Transcribed_RNA"/>
</dbReference>
<sequence length="459" mass="52625">MKAIIFIVILAISWFWLYRGVNEFIKPLPKPEISNNTYWGPGKPVNYEAPTDIVPFEIKYDQTIIDDLRTQLNRTWKFTAPLENIKFEYGFNSEALRHIVDYWRDYYLLKWGAHEDYLNSLPHFKTEIQGLKIHFIHAKPSEEARKEKKVVPMLLLHGWPGSVREFYEFIKLLVEVSDVNDYVFEVIAPSLVGYGFSDAATRPGFDSLEMAVVMRNLMLRVGYDKFLVQGGDWGSIIGSAISTLFPENVLGFHSNMCVLNTPLATIKSYIASWMPERFIPARFFYNHHFPLKDKYKFLIVESGYFHIQATKPDTIGIALEASPIALAAYILEKFQLATGAGRNQEFNAMDRTYKLDAILDNLMIYYLTGTVTTAGRFYAENLASDSKALKMDRVPTTVPMGCARFQFDLPPAIDWALKDKFPNLVHSTYFNQGGHFAALELPGMLYINFQEFVKKAIAE</sequence>
<dbReference type="Pfam" id="PF06441">
    <property type="entry name" value="EHN"/>
    <property type="match status" value="1"/>
</dbReference>
<dbReference type="PRINTS" id="PR00412">
    <property type="entry name" value="EPOXHYDRLASE"/>
</dbReference>
<dbReference type="GO" id="GO:0097176">
    <property type="term" value="P:epoxide metabolic process"/>
    <property type="evidence" value="ECO:0007669"/>
    <property type="project" value="TreeGrafter"/>
</dbReference>
<comment type="catalytic activity">
    <reaction evidence="1 6">
        <text>1-(4-methoxyphenyl)-N-methyl-N-[(3-methyloxetan-3-yl)methyl]methanamine + H2O = 2-{[(4-methoxybenzyl)(methyl)amino]methyl}-2-methylpropane-1,3-diol</text>
        <dbReference type="Rhea" id="RHEA:55764"/>
        <dbReference type="ChEBI" id="CHEBI:15377"/>
        <dbReference type="ChEBI" id="CHEBI:139161"/>
        <dbReference type="ChEBI" id="CHEBI:139164"/>
        <dbReference type="EC" id="3.3.2.9"/>
    </reaction>
</comment>
<feature type="active site" description="Nucleophile" evidence="7">
    <location>
        <position position="232"/>
    </location>
</feature>
<evidence type="ECO:0000256" key="3">
    <source>
        <dbReference type="ARBA" id="ARBA00010088"/>
    </source>
</evidence>
<dbReference type="KEGG" id="bdr:105230544"/>
<keyword evidence="6" id="KW-0256">Endoplasmic reticulum</keyword>
<dbReference type="GO" id="GO:0005789">
    <property type="term" value="C:endoplasmic reticulum membrane"/>
    <property type="evidence" value="ECO:0007669"/>
    <property type="project" value="UniProtKB-SubCell"/>
</dbReference>
<dbReference type="PANTHER" id="PTHR21661">
    <property type="entry name" value="EPOXIDE HYDROLASE 1-RELATED"/>
    <property type="match status" value="1"/>
</dbReference>
<dbReference type="InterPro" id="IPR000639">
    <property type="entry name" value="Epox_hydrolase-like"/>
</dbReference>
<evidence type="ECO:0000256" key="1">
    <source>
        <dbReference type="ARBA" id="ARBA00000221"/>
    </source>
</evidence>
<keyword evidence="6" id="KW-0472">Membrane</keyword>
<dbReference type="GO" id="GO:0033961">
    <property type="term" value="F:cis-stilbene-oxide hydrolase activity"/>
    <property type="evidence" value="ECO:0007669"/>
    <property type="project" value="UniProtKB-UniRule"/>
</dbReference>
<evidence type="ECO:0000313" key="9">
    <source>
        <dbReference type="EMBL" id="JAC51441.1"/>
    </source>
</evidence>
<evidence type="ECO:0000259" key="8">
    <source>
        <dbReference type="Pfam" id="PF06441"/>
    </source>
</evidence>
<dbReference type="GeneID" id="105230544"/>
<evidence type="ECO:0000256" key="4">
    <source>
        <dbReference type="ARBA" id="ARBA00022797"/>
    </source>
</evidence>
<dbReference type="PIRSF" id="PIRSF001112">
    <property type="entry name" value="Epoxide_hydrolase"/>
    <property type="match status" value="1"/>
</dbReference>
<dbReference type="InterPro" id="IPR016292">
    <property type="entry name" value="Epoxide_hydrolase"/>
</dbReference>
<proteinExistence type="inferred from homology"/>
<dbReference type="AlphaFoldDB" id="A0A034W787"/>
<dbReference type="EC" id="3.3.2.9" evidence="6"/>
<accession>A0A034W787</accession>
<feature type="domain" description="Epoxide hydrolase N-terminal" evidence="8">
    <location>
        <begin position="54"/>
        <end position="166"/>
    </location>
</feature>
<evidence type="ECO:0000256" key="6">
    <source>
        <dbReference type="PIRNR" id="PIRNR001112"/>
    </source>
</evidence>
<comment type="catalytic activity">
    <reaction evidence="6">
        <text>cis-stilbene oxide + H2O = (1R,2R)-hydrobenzoin</text>
        <dbReference type="Rhea" id="RHEA:23900"/>
        <dbReference type="ChEBI" id="CHEBI:15377"/>
        <dbReference type="ChEBI" id="CHEBI:50004"/>
        <dbReference type="ChEBI" id="CHEBI:50014"/>
        <dbReference type="EC" id="3.3.2.9"/>
    </reaction>
</comment>
<comment type="similarity">
    <text evidence="3 6">Belongs to the peptidase S33 family.</text>
</comment>
<organism evidence="9">
    <name type="scientific">Bactrocera dorsalis</name>
    <name type="common">Oriental fruit fly</name>
    <name type="synonym">Dacus dorsalis</name>
    <dbReference type="NCBI Taxonomy" id="27457"/>
    <lineage>
        <taxon>Eukaryota</taxon>
        <taxon>Metazoa</taxon>
        <taxon>Ecdysozoa</taxon>
        <taxon>Arthropoda</taxon>
        <taxon>Hexapoda</taxon>
        <taxon>Insecta</taxon>
        <taxon>Pterygota</taxon>
        <taxon>Neoptera</taxon>
        <taxon>Endopterygota</taxon>
        <taxon>Diptera</taxon>
        <taxon>Brachycera</taxon>
        <taxon>Muscomorpha</taxon>
        <taxon>Tephritoidea</taxon>
        <taxon>Tephritidae</taxon>
        <taxon>Bactrocera</taxon>
        <taxon>Bactrocera</taxon>
    </lineage>
</organism>
<dbReference type="Gene3D" id="3.40.50.1820">
    <property type="entry name" value="alpha/beta hydrolase"/>
    <property type="match status" value="1"/>
</dbReference>
<evidence type="ECO:0000256" key="7">
    <source>
        <dbReference type="PIRSR" id="PIRSR001112-1"/>
    </source>
</evidence>
<dbReference type="PANTHER" id="PTHR21661:SF35">
    <property type="entry name" value="EPOXIDE HYDROLASE"/>
    <property type="match status" value="1"/>
</dbReference>
<evidence type="ECO:0000256" key="2">
    <source>
        <dbReference type="ARBA" id="ARBA00004111"/>
    </source>
</evidence>
<reference evidence="9" key="1">
    <citation type="journal article" date="2014" name="BMC Genomics">
        <title>Characterizing the developmental transcriptome of the oriental fruit fly, Bactrocera dorsalis (Diptera: Tephritidae) through comparative genomic analysis with Drosophila melanogaster utilizing modENCODE datasets.</title>
        <authorList>
            <person name="Geib S.M."/>
            <person name="Calla B."/>
            <person name="Hall B."/>
            <person name="Hou S."/>
            <person name="Manoukis N.C."/>
        </authorList>
    </citation>
    <scope>NUCLEOTIDE SEQUENCE</scope>
    <source>
        <strain evidence="9">Punador</strain>
    </source>
</reference>
<keyword evidence="4 6" id="KW-0058">Aromatic hydrocarbons catabolism</keyword>
<feature type="active site" description="Proton donor" evidence="7">
    <location>
        <position position="378"/>
    </location>
</feature>
<dbReference type="CTD" id="37182"/>
<protein>
    <recommendedName>
        <fullName evidence="6">Epoxide hydrolase</fullName>
        <ecNumber evidence="6">3.3.2.9</ecNumber>
    </recommendedName>
</protein>
<dbReference type="InterPro" id="IPR029058">
    <property type="entry name" value="AB_hydrolase_fold"/>
</dbReference>
<comment type="subcellular location">
    <subcellularLocation>
        <location evidence="6">Endoplasmic reticulum membrane</location>
    </subcellularLocation>
    <subcellularLocation>
        <location evidence="2">Microsome membrane</location>
        <topology evidence="2">Single-pass membrane protein</topology>
    </subcellularLocation>
</comment>
<dbReference type="InterPro" id="IPR010497">
    <property type="entry name" value="Epoxide_hydro_N"/>
</dbReference>
<dbReference type="SUPFAM" id="SSF53474">
    <property type="entry name" value="alpha/beta-Hydrolases"/>
    <property type="match status" value="1"/>
</dbReference>
<evidence type="ECO:0000256" key="5">
    <source>
        <dbReference type="ARBA" id="ARBA00022801"/>
    </source>
</evidence>